<accession>N8YJZ7</accession>
<dbReference type="Proteomes" id="UP000018445">
    <property type="component" value="Unassembled WGS sequence"/>
</dbReference>
<organism evidence="1 2">
    <name type="scientific">Acinetobacter venetianus (strain ATCC 31012 / DSM 23050 / BCRC 14357 / CCUG 45561 / CIP 110063 / KCTC 2702 / LMG 19082 / RAG-1)</name>
    <dbReference type="NCBI Taxonomy" id="1191460"/>
    <lineage>
        <taxon>Bacteria</taxon>
        <taxon>Pseudomonadati</taxon>
        <taxon>Pseudomonadota</taxon>
        <taxon>Gammaproteobacteria</taxon>
        <taxon>Moraxellales</taxon>
        <taxon>Moraxellaceae</taxon>
        <taxon>Acinetobacter</taxon>
    </lineage>
</organism>
<dbReference type="HOGENOM" id="CLU_668400_0_0_6"/>
<dbReference type="PANTHER" id="PTHR37539:SF1">
    <property type="entry name" value="ER-BOUND OXYGENASE MPAB_MPAB'_RUBBER OXYGENASE CATALYTIC DOMAIN-CONTAINING PROTEIN"/>
    <property type="match status" value="1"/>
</dbReference>
<evidence type="ECO:0000313" key="2">
    <source>
        <dbReference type="Proteomes" id="UP000018445"/>
    </source>
</evidence>
<reference evidence="1 2" key="1">
    <citation type="submission" date="2013-02" db="EMBL/GenBank/DDBJ databases">
        <title>The Genome Sequence of Acinetobacter venetianus CIP 110063.</title>
        <authorList>
            <consortium name="The Broad Institute Genome Sequencing Platform"/>
            <consortium name="The Broad Institute Genome Sequencing Center for Infectious Disease"/>
            <person name="Cerqueira G."/>
            <person name="Feldgarden M."/>
            <person name="Courvalin P."/>
            <person name="Perichon B."/>
            <person name="Grillot-Courvalin C."/>
            <person name="Clermont D."/>
            <person name="Rocha E."/>
            <person name="Yoon E.-J."/>
            <person name="Nemec A."/>
            <person name="Walker B."/>
            <person name="Young S.K."/>
            <person name="Zeng Q."/>
            <person name="Gargeya S."/>
            <person name="Fitzgerald M."/>
            <person name="Haas B."/>
            <person name="Abouelleil A."/>
            <person name="Alvarado L."/>
            <person name="Arachchi H.M."/>
            <person name="Berlin A.M."/>
            <person name="Chapman S.B."/>
            <person name="Dewar J."/>
            <person name="Goldberg J."/>
            <person name="Griggs A."/>
            <person name="Gujja S."/>
            <person name="Hansen M."/>
            <person name="Howarth C."/>
            <person name="Imamovic A."/>
            <person name="Larimer J."/>
            <person name="McCowan C."/>
            <person name="Murphy C."/>
            <person name="Neiman D."/>
            <person name="Pearson M."/>
            <person name="Priest M."/>
            <person name="Roberts A."/>
            <person name="Saif S."/>
            <person name="Shea T."/>
            <person name="Sisk P."/>
            <person name="Sykes S."/>
            <person name="Wortman J."/>
            <person name="Nusbaum C."/>
            <person name="Birren B."/>
        </authorList>
    </citation>
    <scope>NUCLEOTIDE SEQUENCE [LARGE SCALE GENOMIC DNA]</scope>
    <source>
        <strain evidence="2">ATCC 31012 / DSM 23050 / BCRC 14357 / CCUG 45561 / CIP 110063 / KCTC 2702 / LMG 19082 / RAG-1</strain>
    </source>
</reference>
<keyword evidence="2" id="KW-1185">Reference proteome</keyword>
<dbReference type="RefSeq" id="WP_004879515.1">
    <property type="nucleotide sequence ID" value="NZ_AKIQ01000025.1"/>
</dbReference>
<sequence length="411" mass="45945">MANANFSTLEKNLELAARVEKLKQLASQPCSEQYLDVNDIDLEAWNHVGDPLCEAVMAELKANKMLAGDKYINARKLQAQGNPAAIAFFADVETIPSWLDFDAMQLGARMAARNPIGMLFGMHGGLPFTYIDPATAFVMGSTGRLAKGGDYRRRFWETATGFVGALDVEGMKPGGARWELWIRVRFLHTMIRMGILHADQWKLSTAIPIGQVASAATGQIFGPYRVNIIRYFGGKVSKEEEDSFALMWRWIARLEGANNQLLGRTHEEQFLIQSRMHQFLYSKSKEAVDITQGVIDGASTIKAFHLSKRMHTAIVRRLLSEEMLQTLPGYNFPDDLELPKDRPAALTLEALSGSLRLLNKITHIPPFKKLVEHHGLRFLDHVVEKGLDGIRAEYQATPIKNPEGKCPMGHS</sequence>
<comment type="caution">
    <text evidence="1">The sequence shown here is derived from an EMBL/GenBank/DDBJ whole genome shotgun (WGS) entry which is preliminary data.</text>
</comment>
<name>N8YJZ7_ACIVR</name>
<evidence type="ECO:0000313" key="1">
    <source>
        <dbReference type="EMBL" id="ENV37112.1"/>
    </source>
</evidence>
<protein>
    <submittedName>
        <fullName evidence="1">Uncharacterized protein</fullName>
    </submittedName>
</protein>
<gene>
    <name evidence="1" type="ORF">F959_01920</name>
</gene>
<dbReference type="AlphaFoldDB" id="N8YJZ7"/>
<proteinExistence type="predicted"/>
<dbReference type="EMBL" id="APPO01000013">
    <property type="protein sequence ID" value="ENV37112.1"/>
    <property type="molecule type" value="Genomic_DNA"/>
</dbReference>
<dbReference type="OrthoDB" id="6711256at2"/>
<dbReference type="GeneID" id="58194789"/>
<dbReference type="InterPro" id="IPR037473">
    <property type="entry name" value="Lcp-like"/>
</dbReference>
<dbReference type="PATRIC" id="fig|1191460.12.peg.1908"/>
<dbReference type="PANTHER" id="PTHR37539">
    <property type="entry name" value="SECRETED PROTEIN-RELATED"/>
    <property type="match status" value="1"/>
</dbReference>